<sequence>MVVLKFLLAYITVASATALVCPEDICWRMFCAAPSECVGGRIVPGAGYCGCCPACVPNLKEGDACGLTFLVGSVRGTCEDGTMCDTKTLKCVSNNNKRAVTGKCVEKNNNGLIGAQTFKCKPDGSFAPVQCQGSVCYCVDDEGTQLPGYSQTIDQTASMNCRCARDEKNYSKTGLLGKMFNCQDNGNYSPYKCVGSVCFCTDENGLIKGSKMINIGELSSLQCTQ</sequence>
<feature type="signal peptide" evidence="3">
    <location>
        <begin position="1"/>
        <end position="16"/>
    </location>
</feature>
<evidence type="ECO:0000259" key="4">
    <source>
        <dbReference type="PROSITE" id="PS51162"/>
    </source>
</evidence>
<dbReference type="Proteomes" id="UP001347796">
    <property type="component" value="Unassembled WGS sequence"/>
</dbReference>
<dbReference type="EMBL" id="JAZGQO010000007">
    <property type="protein sequence ID" value="KAK6181543.1"/>
    <property type="molecule type" value="Genomic_DNA"/>
</dbReference>
<dbReference type="SUPFAM" id="SSF57610">
    <property type="entry name" value="Thyroglobulin type-1 domain"/>
    <property type="match status" value="2"/>
</dbReference>
<keyword evidence="6" id="KW-1185">Reference proteome</keyword>
<dbReference type="InterPro" id="IPR036857">
    <property type="entry name" value="Thyroglobulin_1_sf"/>
</dbReference>
<protein>
    <recommendedName>
        <fullName evidence="4">Thyroglobulin type-1 domain-containing protein</fullName>
    </recommendedName>
</protein>
<proteinExistence type="predicted"/>
<dbReference type="Gene3D" id="4.10.800.10">
    <property type="entry name" value="Thyroglobulin type-1"/>
    <property type="match status" value="1"/>
</dbReference>
<evidence type="ECO:0000313" key="6">
    <source>
        <dbReference type="Proteomes" id="UP001347796"/>
    </source>
</evidence>
<evidence type="ECO:0000256" key="3">
    <source>
        <dbReference type="SAM" id="SignalP"/>
    </source>
</evidence>
<comment type="caution">
    <text evidence="5">The sequence shown here is derived from an EMBL/GenBank/DDBJ whole genome shotgun (WGS) entry which is preliminary data.</text>
</comment>
<evidence type="ECO:0000256" key="2">
    <source>
        <dbReference type="PROSITE-ProRule" id="PRU00500"/>
    </source>
</evidence>
<dbReference type="Pfam" id="PF00086">
    <property type="entry name" value="Thyroglobulin_1"/>
    <property type="match status" value="1"/>
</dbReference>
<keyword evidence="3" id="KW-0732">Signal</keyword>
<feature type="domain" description="Thyroglobulin type-1" evidence="4">
    <location>
        <begin position="101"/>
        <end position="161"/>
    </location>
</feature>
<evidence type="ECO:0000313" key="5">
    <source>
        <dbReference type="EMBL" id="KAK6181543.1"/>
    </source>
</evidence>
<accession>A0AAN8PRR7</accession>
<name>A0AAN8PRR7_PATCE</name>
<keyword evidence="1" id="KW-1015">Disulfide bond</keyword>
<gene>
    <name evidence="5" type="ORF">SNE40_009375</name>
</gene>
<dbReference type="SMART" id="SM00211">
    <property type="entry name" value="TY"/>
    <property type="match status" value="2"/>
</dbReference>
<evidence type="ECO:0000256" key="1">
    <source>
        <dbReference type="ARBA" id="ARBA00023157"/>
    </source>
</evidence>
<dbReference type="PROSITE" id="PS51162">
    <property type="entry name" value="THYROGLOBULIN_1_2"/>
    <property type="match status" value="1"/>
</dbReference>
<feature type="chain" id="PRO_5042970833" description="Thyroglobulin type-1 domain-containing protein" evidence="3">
    <location>
        <begin position="17"/>
        <end position="225"/>
    </location>
</feature>
<reference evidence="5 6" key="1">
    <citation type="submission" date="2024-01" db="EMBL/GenBank/DDBJ databases">
        <title>The genome of the rayed Mediterranean limpet Patella caerulea (Linnaeus, 1758).</title>
        <authorList>
            <person name="Anh-Thu Weber A."/>
            <person name="Halstead-Nussloch G."/>
        </authorList>
    </citation>
    <scope>NUCLEOTIDE SEQUENCE [LARGE SCALE GENOMIC DNA]</scope>
    <source>
        <strain evidence="5">AATW-2023a</strain>
        <tissue evidence="5">Whole specimen</tissue>
    </source>
</reference>
<dbReference type="AlphaFoldDB" id="A0AAN8PRR7"/>
<comment type="caution">
    <text evidence="2">Lacks conserved residue(s) required for the propagation of feature annotation.</text>
</comment>
<organism evidence="5 6">
    <name type="scientific">Patella caerulea</name>
    <name type="common">Rayed Mediterranean limpet</name>
    <dbReference type="NCBI Taxonomy" id="87958"/>
    <lineage>
        <taxon>Eukaryota</taxon>
        <taxon>Metazoa</taxon>
        <taxon>Spiralia</taxon>
        <taxon>Lophotrochozoa</taxon>
        <taxon>Mollusca</taxon>
        <taxon>Gastropoda</taxon>
        <taxon>Patellogastropoda</taxon>
        <taxon>Patelloidea</taxon>
        <taxon>Patellidae</taxon>
        <taxon>Patella</taxon>
    </lineage>
</organism>
<dbReference type="InterPro" id="IPR000716">
    <property type="entry name" value="Thyroglobulin_1"/>
</dbReference>